<dbReference type="InterPro" id="IPR008276">
    <property type="entry name" value="C_nuclsd_transpt"/>
</dbReference>
<evidence type="ECO:0000256" key="2">
    <source>
        <dbReference type="ARBA" id="ARBA00009033"/>
    </source>
</evidence>
<dbReference type="GO" id="GO:0005886">
    <property type="term" value="C:plasma membrane"/>
    <property type="evidence" value="ECO:0007669"/>
    <property type="project" value="UniProtKB-SubCell"/>
</dbReference>
<feature type="transmembrane region" description="Helical" evidence="7">
    <location>
        <begin position="198"/>
        <end position="218"/>
    </location>
</feature>
<feature type="domain" description="Concentrative nucleoside transporter N-terminal" evidence="8">
    <location>
        <begin position="12"/>
        <end position="85"/>
    </location>
</feature>
<evidence type="ECO:0000259" key="8">
    <source>
        <dbReference type="Pfam" id="PF01773"/>
    </source>
</evidence>
<evidence type="ECO:0000256" key="4">
    <source>
        <dbReference type="ARBA" id="ARBA00022692"/>
    </source>
</evidence>
<reference evidence="11 12" key="1">
    <citation type="submission" date="2020-03" db="EMBL/GenBank/DDBJ databases">
        <title>Metabolic flexibility allows generalist bacteria to become dominant in a frequently disturbed ecosystem.</title>
        <authorList>
            <person name="Chen Y.-J."/>
            <person name="Leung P.M."/>
            <person name="Bay S.K."/>
            <person name="Hugenholtz P."/>
            <person name="Kessler A.J."/>
            <person name="Shelley G."/>
            <person name="Waite D.W."/>
            <person name="Cook P.L."/>
            <person name="Greening C."/>
        </authorList>
    </citation>
    <scope>NUCLEOTIDE SEQUENCE [LARGE SCALE GENOMIC DNA]</scope>
    <source>
        <strain evidence="11">SS_bin_28</strain>
    </source>
</reference>
<comment type="similarity">
    <text evidence="2">Belongs to the concentrative nucleoside transporter (CNT) (TC 2.A.41) family.</text>
</comment>
<proteinExistence type="inferred from homology"/>
<accession>A0A7Y2EDE6</accession>
<feature type="transmembrane region" description="Helical" evidence="7">
    <location>
        <begin position="382"/>
        <end position="407"/>
    </location>
</feature>
<feature type="transmembrane region" description="Helical" evidence="7">
    <location>
        <begin position="36"/>
        <end position="60"/>
    </location>
</feature>
<dbReference type="PANTHER" id="PTHR10590">
    <property type="entry name" value="SODIUM/NUCLEOSIDE COTRANSPORTER"/>
    <property type="match status" value="1"/>
</dbReference>
<keyword evidence="4 7" id="KW-0812">Transmembrane</keyword>
<sequence>MGEAVDRFVGLLGIVVIIGIAWLVSNNKKAIRWRTVAWGLGLQLLFALIILKTGPGQYIFEGGRAMVTRLLSFTDAGAGFLWGNLYRGTPELAESVGPGAMQGHVQFYDGATGDLVNLGVVFALHVLPTIIFFSALMSVMYHLGVMQKLVQGVAWVMQKTMRTSGSETLSCAANIFVGQTEAPLVVRPFVGKMTNSELMAIMVGGFATVAGGVMAAYVRFGIDAGHLLTASVMGAPAALTLAKIMVPEVEQSATQGFVRMEVKKESVNLIDAASSGAAVGLKLAANVGAMLLAFIALIAMVDWMLGVPGRLAGAETGFLADLSLATLFGYVFSPLAWVMGVPWSEANSVGNLIGTKIAVNEFLAYIQLGGMGDELSDKSRVIATYALCGFANLSSIAIQVGGIGSIAPERRQDLAKIGFKAMIAGALATCLTGTLAGILIG</sequence>
<evidence type="ECO:0000259" key="10">
    <source>
        <dbReference type="Pfam" id="PF07670"/>
    </source>
</evidence>
<dbReference type="PANTHER" id="PTHR10590:SF4">
    <property type="entry name" value="SOLUTE CARRIER FAMILY 28 MEMBER 3"/>
    <property type="match status" value="1"/>
</dbReference>
<dbReference type="GO" id="GO:0015293">
    <property type="term" value="F:symporter activity"/>
    <property type="evidence" value="ECO:0007669"/>
    <property type="project" value="TreeGrafter"/>
</dbReference>
<evidence type="ECO:0000313" key="11">
    <source>
        <dbReference type="EMBL" id="NNF07935.1"/>
    </source>
</evidence>
<name>A0A7Y2EDE6_UNCEI</name>
<organism evidence="11 12">
    <name type="scientific">Eiseniibacteriota bacterium</name>
    <dbReference type="NCBI Taxonomy" id="2212470"/>
    <lineage>
        <taxon>Bacteria</taxon>
        <taxon>Candidatus Eiseniibacteriota</taxon>
    </lineage>
</organism>
<dbReference type="InterPro" id="IPR011657">
    <property type="entry name" value="CNT_C_dom"/>
</dbReference>
<feature type="transmembrane region" description="Helical" evidence="7">
    <location>
        <begin position="115"/>
        <end position="139"/>
    </location>
</feature>
<dbReference type="InterPro" id="IPR011642">
    <property type="entry name" value="Gate_dom"/>
</dbReference>
<comment type="caution">
    <text evidence="11">The sequence shown here is derived from an EMBL/GenBank/DDBJ whole genome shotgun (WGS) entry which is preliminary data.</text>
</comment>
<evidence type="ECO:0000256" key="6">
    <source>
        <dbReference type="ARBA" id="ARBA00023136"/>
    </source>
</evidence>
<dbReference type="Pfam" id="PF07662">
    <property type="entry name" value="Nucleos_tra2_C"/>
    <property type="match status" value="1"/>
</dbReference>
<feature type="domain" description="Nucleoside transporter/FeoB GTPase Gate" evidence="10">
    <location>
        <begin position="124"/>
        <end position="221"/>
    </location>
</feature>
<dbReference type="Pfam" id="PF01773">
    <property type="entry name" value="Nucleos_tra2_N"/>
    <property type="match status" value="1"/>
</dbReference>
<evidence type="ECO:0000313" key="12">
    <source>
        <dbReference type="Proteomes" id="UP000547674"/>
    </source>
</evidence>
<dbReference type="GO" id="GO:0005337">
    <property type="term" value="F:nucleoside transmembrane transporter activity"/>
    <property type="evidence" value="ECO:0007669"/>
    <property type="project" value="InterPro"/>
</dbReference>
<evidence type="ECO:0000256" key="1">
    <source>
        <dbReference type="ARBA" id="ARBA00004651"/>
    </source>
</evidence>
<feature type="transmembrane region" description="Helical" evidence="7">
    <location>
        <begin position="317"/>
        <end position="339"/>
    </location>
</feature>
<evidence type="ECO:0000256" key="3">
    <source>
        <dbReference type="ARBA" id="ARBA00022475"/>
    </source>
</evidence>
<dbReference type="EMBL" id="JABDJR010000576">
    <property type="protein sequence ID" value="NNF07935.1"/>
    <property type="molecule type" value="Genomic_DNA"/>
</dbReference>
<dbReference type="InterPro" id="IPR002668">
    <property type="entry name" value="CNT_N_dom"/>
</dbReference>
<dbReference type="AlphaFoldDB" id="A0A7Y2EDE6"/>
<feature type="transmembrane region" description="Helical" evidence="7">
    <location>
        <begin position="6"/>
        <end position="24"/>
    </location>
</feature>
<evidence type="ECO:0000259" key="9">
    <source>
        <dbReference type="Pfam" id="PF07662"/>
    </source>
</evidence>
<keyword evidence="6 7" id="KW-0472">Membrane</keyword>
<dbReference type="Pfam" id="PF07670">
    <property type="entry name" value="Gate"/>
    <property type="match status" value="1"/>
</dbReference>
<gene>
    <name evidence="11" type="ORF">HKN21_14320</name>
</gene>
<keyword evidence="3" id="KW-1003">Cell membrane</keyword>
<keyword evidence="5 7" id="KW-1133">Transmembrane helix</keyword>
<dbReference type="Proteomes" id="UP000547674">
    <property type="component" value="Unassembled WGS sequence"/>
</dbReference>
<evidence type="ECO:0000256" key="5">
    <source>
        <dbReference type="ARBA" id="ARBA00022989"/>
    </source>
</evidence>
<feature type="domain" description="Concentrative nucleoside transporter C-terminal" evidence="9">
    <location>
        <begin position="226"/>
        <end position="437"/>
    </location>
</feature>
<protein>
    <submittedName>
        <fullName evidence="11">NupC/NupG family nucleoside CNT transporter</fullName>
    </submittedName>
</protein>
<feature type="transmembrane region" description="Helical" evidence="7">
    <location>
        <begin position="419"/>
        <end position="440"/>
    </location>
</feature>
<evidence type="ECO:0000256" key="7">
    <source>
        <dbReference type="SAM" id="Phobius"/>
    </source>
</evidence>
<comment type="subcellular location">
    <subcellularLocation>
        <location evidence="1">Cell membrane</location>
        <topology evidence="1">Multi-pass membrane protein</topology>
    </subcellularLocation>
</comment>
<feature type="transmembrane region" description="Helical" evidence="7">
    <location>
        <begin position="283"/>
        <end position="305"/>
    </location>
</feature>